<dbReference type="Pfam" id="PF07727">
    <property type="entry name" value="RVT_2"/>
    <property type="match status" value="1"/>
</dbReference>
<dbReference type="InterPro" id="IPR043502">
    <property type="entry name" value="DNA/RNA_pol_sf"/>
</dbReference>
<dbReference type="EMBL" id="JACGWL010000004">
    <property type="protein sequence ID" value="KAK4404324.1"/>
    <property type="molecule type" value="Genomic_DNA"/>
</dbReference>
<feature type="domain" description="Reverse transcriptase Ty1/copia-type" evidence="1">
    <location>
        <begin position="233"/>
        <end position="351"/>
    </location>
</feature>
<dbReference type="AlphaFoldDB" id="A0AAE1X421"/>
<evidence type="ECO:0000313" key="3">
    <source>
        <dbReference type="Proteomes" id="UP001289374"/>
    </source>
</evidence>
<keyword evidence="3" id="KW-1185">Reference proteome</keyword>
<dbReference type="SUPFAM" id="SSF50249">
    <property type="entry name" value="Nucleic acid-binding proteins"/>
    <property type="match status" value="1"/>
</dbReference>
<reference evidence="2" key="1">
    <citation type="submission" date="2020-06" db="EMBL/GenBank/DDBJ databases">
        <authorList>
            <person name="Li T."/>
            <person name="Hu X."/>
            <person name="Zhang T."/>
            <person name="Song X."/>
            <person name="Zhang H."/>
            <person name="Dai N."/>
            <person name="Sheng W."/>
            <person name="Hou X."/>
            <person name="Wei L."/>
        </authorList>
    </citation>
    <scope>NUCLEOTIDE SEQUENCE</scope>
    <source>
        <strain evidence="2">K16</strain>
        <tissue evidence="2">Leaf</tissue>
    </source>
</reference>
<sequence>MACENCLKGTTGEYGWETTCNFCRTETIAKPRTKFAITLSDGPTQLDVVIFGDLAENVLGITALELMKNEEEIKKKTLDTHYGIGYHYNVSSLIEEDVVQLLKVRVEEYLSTVGADNDLNAAATSINTHLLQSSNDSQDVASSSISPLSLNRTYESRTDSCSLSGRALDGSAFDGDGLRGHGWCLHGSKFGKFSFNLEDSTVCAKVYKLGGERYKARLLAKGFNQIEEIDYMQMDINNTFLHGHLDEDLYMILPEGYHVESGLVYKLERSLYGLKQVSCKWNVEFTLKLTEFGFVRLAHAHYLFTKASGSTFMALLVYVDDILITGSSMDEIQSVKDYLHALFTIKDISDARLRYHDPQLKRSTTVWLQLCPSISLLIPFFMNGQNTLRWIATSCEMRIKKLPSIQVGLGILGPQSHLWGAIESGVCAECEDLQQQPTIEVAGFMDVGNKGIQSMDSEIQSITQIALSTALFYRQHAST</sequence>
<dbReference type="SUPFAM" id="SSF56672">
    <property type="entry name" value="DNA/RNA polymerases"/>
    <property type="match status" value="1"/>
</dbReference>
<accession>A0AAE1X421</accession>
<dbReference type="Gene3D" id="2.40.50.140">
    <property type="entry name" value="Nucleic acid-binding proteins"/>
    <property type="match status" value="1"/>
</dbReference>
<evidence type="ECO:0000313" key="2">
    <source>
        <dbReference type="EMBL" id="KAK4404324.1"/>
    </source>
</evidence>
<evidence type="ECO:0000259" key="1">
    <source>
        <dbReference type="Pfam" id="PF07727"/>
    </source>
</evidence>
<name>A0AAE1X421_9LAMI</name>
<dbReference type="InterPro" id="IPR013103">
    <property type="entry name" value="RVT_2"/>
</dbReference>
<protein>
    <submittedName>
        <fullName evidence="2">Retrovirus-related Pol polyprotein from transposon RE1</fullName>
    </submittedName>
</protein>
<dbReference type="Proteomes" id="UP001289374">
    <property type="component" value="Unassembled WGS sequence"/>
</dbReference>
<reference evidence="2" key="2">
    <citation type="journal article" date="2024" name="Plant">
        <title>Genomic evolution and insights into agronomic trait innovations of Sesamum species.</title>
        <authorList>
            <person name="Miao H."/>
            <person name="Wang L."/>
            <person name="Qu L."/>
            <person name="Liu H."/>
            <person name="Sun Y."/>
            <person name="Le M."/>
            <person name="Wang Q."/>
            <person name="Wei S."/>
            <person name="Zheng Y."/>
            <person name="Lin W."/>
            <person name="Duan Y."/>
            <person name="Cao H."/>
            <person name="Xiong S."/>
            <person name="Wang X."/>
            <person name="Wei L."/>
            <person name="Li C."/>
            <person name="Ma Q."/>
            <person name="Ju M."/>
            <person name="Zhao R."/>
            <person name="Li G."/>
            <person name="Mu C."/>
            <person name="Tian Q."/>
            <person name="Mei H."/>
            <person name="Zhang T."/>
            <person name="Gao T."/>
            <person name="Zhang H."/>
        </authorList>
    </citation>
    <scope>NUCLEOTIDE SEQUENCE</scope>
    <source>
        <strain evidence="2">K16</strain>
    </source>
</reference>
<gene>
    <name evidence="2" type="ORF">Sango_0801000</name>
</gene>
<comment type="caution">
    <text evidence="2">The sequence shown here is derived from an EMBL/GenBank/DDBJ whole genome shotgun (WGS) entry which is preliminary data.</text>
</comment>
<organism evidence="2 3">
    <name type="scientific">Sesamum angolense</name>
    <dbReference type="NCBI Taxonomy" id="2727404"/>
    <lineage>
        <taxon>Eukaryota</taxon>
        <taxon>Viridiplantae</taxon>
        <taxon>Streptophyta</taxon>
        <taxon>Embryophyta</taxon>
        <taxon>Tracheophyta</taxon>
        <taxon>Spermatophyta</taxon>
        <taxon>Magnoliopsida</taxon>
        <taxon>eudicotyledons</taxon>
        <taxon>Gunneridae</taxon>
        <taxon>Pentapetalae</taxon>
        <taxon>asterids</taxon>
        <taxon>lamiids</taxon>
        <taxon>Lamiales</taxon>
        <taxon>Pedaliaceae</taxon>
        <taxon>Sesamum</taxon>
    </lineage>
</organism>
<dbReference type="InterPro" id="IPR012340">
    <property type="entry name" value="NA-bd_OB-fold"/>
</dbReference>
<proteinExistence type="predicted"/>